<protein>
    <submittedName>
        <fullName evidence="2">Uncharacterized protein</fullName>
    </submittedName>
</protein>
<evidence type="ECO:0000256" key="1">
    <source>
        <dbReference type="SAM" id="MobiDB-lite"/>
    </source>
</evidence>
<dbReference type="Proteomes" id="UP000823775">
    <property type="component" value="Unassembled WGS sequence"/>
</dbReference>
<proteinExistence type="predicted"/>
<accession>A0ABS8TLZ7</accession>
<feature type="non-terminal residue" evidence="2">
    <location>
        <position position="1"/>
    </location>
</feature>
<sequence length="76" mass="8504">QNHAPKGVTQRHIGTDTGEARSKYGRLEIYKCPVLVQAEEAQLVDAARRVDVAHFVAALAKRKRQNPPRHHGRNAL</sequence>
<evidence type="ECO:0000313" key="2">
    <source>
        <dbReference type="EMBL" id="MCD7472223.1"/>
    </source>
</evidence>
<name>A0ABS8TLZ7_DATST</name>
<organism evidence="2 3">
    <name type="scientific">Datura stramonium</name>
    <name type="common">Jimsonweed</name>
    <name type="synonym">Common thornapple</name>
    <dbReference type="NCBI Taxonomy" id="4076"/>
    <lineage>
        <taxon>Eukaryota</taxon>
        <taxon>Viridiplantae</taxon>
        <taxon>Streptophyta</taxon>
        <taxon>Embryophyta</taxon>
        <taxon>Tracheophyta</taxon>
        <taxon>Spermatophyta</taxon>
        <taxon>Magnoliopsida</taxon>
        <taxon>eudicotyledons</taxon>
        <taxon>Gunneridae</taxon>
        <taxon>Pentapetalae</taxon>
        <taxon>asterids</taxon>
        <taxon>lamiids</taxon>
        <taxon>Solanales</taxon>
        <taxon>Solanaceae</taxon>
        <taxon>Solanoideae</taxon>
        <taxon>Datureae</taxon>
        <taxon>Datura</taxon>
    </lineage>
</organism>
<feature type="region of interest" description="Disordered" evidence="1">
    <location>
        <begin position="1"/>
        <end position="20"/>
    </location>
</feature>
<gene>
    <name evidence="2" type="ORF">HAX54_013242</name>
</gene>
<dbReference type="EMBL" id="JACEIK010001792">
    <property type="protein sequence ID" value="MCD7472223.1"/>
    <property type="molecule type" value="Genomic_DNA"/>
</dbReference>
<reference evidence="2 3" key="1">
    <citation type="journal article" date="2021" name="BMC Genomics">
        <title>Datura genome reveals duplications of psychoactive alkaloid biosynthetic genes and high mutation rate following tissue culture.</title>
        <authorList>
            <person name="Rajewski A."/>
            <person name="Carter-House D."/>
            <person name="Stajich J."/>
            <person name="Litt A."/>
        </authorList>
    </citation>
    <scope>NUCLEOTIDE SEQUENCE [LARGE SCALE GENOMIC DNA]</scope>
    <source>
        <strain evidence="2">AR-01</strain>
    </source>
</reference>
<keyword evidence="3" id="KW-1185">Reference proteome</keyword>
<comment type="caution">
    <text evidence="2">The sequence shown here is derived from an EMBL/GenBank/DDBJ whole genome shotgun (WGS) entry which is preliminary data.</text>
</comment>
<evidence type="ECO:0000313" key="3">
    <source>
        <dbReference type="Proteomes" id="UP000823775"/>
    </source>
</evidence>